<keyword evidence="2" id="KW-1185">Reference proteome</keyword>
<protein>
    <submittedName>
        <fullName evidence="1">Unplaced genomic scaffold scaffold_301, whole genome shotgun sequence</fullName>
    </submittedName>
</protein>
<gene>
    <name evidence="1" type="ORF">HYDPIDRAFT_44793</name>
</gene>
<dbReference type="Proteomes" id="UP000053820">
    <property type="component" value="Unassembled WGS sequence"/>
</dbReference>
<sequence length="103" mass="11966">MSYKREIPQRTISLQNCPALLANIMWTFQFVAPTSTMPCRNQQEEPQFMEENTYCTAEEIRKSLLSNKRRTHDHSMGPRCLGTQASEIPLEDICKRRASTDKE</sequence>
<dbReference type="AlphaFoldDB" id="A0A0C9VWW8"/>
<dbReference type="EMBL" id="KN840135">
    <property type="protein sequence ID" value="KIJ57753.1"/>
    <property type="molecule type" value="Genomic_DNA"/>
</dbReference>
<proteinExistence type="predicted"/>
<evidence type="ECO:0000313" key="2">
    <source>
        <dbReference type="Proteomes" id="UP000053820"/>
    </source>
</evidence>
<organism evidence="1 2">
    <name type="scientific">Hydnomerulius pinastri MD-312</name>
    <dbReference type="NCBI Taxonomy" id="994086"/>
    <lineage>
        <taxon>Eukaryota</taxon>
        <taxon>Fungi</taxon>
        <taxon>Dikarya</taxon>
        <taxon>Basidiomycota</taxon>
        <taxon>Agaricomycotina</taxon>
        <taxon>Agaricomycetes</taxon>
        <taxon>Agaricomycetidae</taxon>
        <taxon>Boletales</taxon>
        <taxon>Boletales incertae sedis</taxon>
        <taxon>Leucogyrophana</taxon>
    </lineage>
</organism>
<accession>A0A0C9VWW8</accession>
<reference evidence="1 2" key="1">
    <citation type="submission" date="2014-04" db="EMBL/GenBank/DDBJ databases">
        <title>Evolutionary Origins and Diversification of the Mycorrhizal Mutualists.</title>
        <authorList>
            <consortium name="DOE Joint Genome Institute"/>
            <consortium name="Mycorrhizal Genomics Consortium"/>
            <person name="Kohler A."/>
            <person name="Kuo A."/>
            <person name="Nagy L.G."/>
            <person name="Floudas D."/>
            <person name="Copeland A."/>
            <person name="Barry K.W."/>
            <person name="Cichocki N."/>
            <person name="Veneault-Fourrey C."/>
            <person name="LaButti K."/>
            <person name="Lindquist E.A."/>
            <person name="Lipzen A."/>
            <person name="Lundell T."/>
            <person name="Morin E."/>
            <person name="Murat C."/>
            <person name="Riley R."/>
            <person name="Ohm R."/>
            <person name="Sun H."/>
            <person name="Tunlid A."/>
            <person name="Henrissat B."/>
            <person name="Grigoriev I.V."/>
            <person name="Hibbett D.S."/>
            <person name="Martin F."/>
        </authorList>
    </citation>
    <scope>NUCLEOTIDE SEQUENCE [LARGE SCALE GENOMIC DNA]</scope>
    <source>
        <strain evidence="1 2">MD-312</strain>
    </source>
</reference>
<name>A0A0C9VWW8_9AGAM</name>
<dbReference type="HOGENOM" id="CLU_2264113_0_0_1"/>
<evidence type="ECO:0000313" key="1">
    <source>
        <dbReference type="EMBL" id="KIJ57753.1"/>
    </source>
</evidence>